<evidence type="ECO:0000313" key="4">
    <source>
        <dbReference type="EMBL" id="OPJ64577.1"/>
    </source>
</evidence>
<dbReference type="InterPro" id="IPR050154">
    <property type="entry name" value="UbiB_kinase"/>
</dbReference>
<keyword evidence="5" id="KW-1185">Reference proteome</keyword>
<proteinExistence type="inferred from homology"/>
<dbReference type="InterPro" id="IPR004147">
    <property type="entry name" value="ABC1_dom"/>
</dbReference>
<keyword evidence="2" id="KW-1133">Transmembrane helix</keyword>
<dbReference type="Pfam" id="PF03109">
    <property type="entry name" value="ABC1"/>
    <property type="match status" value="1"/>
</dbReference>
<evidence type="ECO:0000256" key="2">
    <source>
        <dbReference type="SAM" id="Phobius"/>
    </source>
</evidence>
<protein>
    <recommendedName>
        <fullName evidence="3">ABC1 atypical kinase-like domain-containing protein</fullName>
    </recommendedName>
</protein>
<evidence type="ECO:0000256" key="1">
    <source>
        <dbReference type="ARBA" id="ARBA00009670"/>
    </source>
</evidence>
<name>A0A1V4IYU6_9CLOT</name>
<dbReference type="InterPro" id="IPR011009">
    <property type="entry name" value="Kinase-like_dom_sf"/>
</dbReference>
<reference evidence="4 5" key="1">
    <citation type="submission" date="2017-03" db="EMBL/GenBank/DDBJ databases">
        <title>Genome sequence of Clostridium oryzae DSM 28571.</title>
        <authorList>
            <person name="Poehlein A."/>
            <person name="Daniel R."/>
        </authorList>
    </citation>
    <scope>NUCLEOTIDE SEQUENCE [LARGE SCALE GENOMIC DNA]</scope>
    <source>
        <strain evidence="4 5">DSM 28571</strain>
    </source>
</reference>
<comment type="similarity">
    <text evidence="1">Belongs to the protein kinase superfamily. ADCK protein kinase family.</text>
</comment>
<dbReference type="PANTHER" id="PTHR10566">
    <property type="entry name" value="CHAPERONE-ACTIVITY OF BC1 COMPLEX CABC1 -RELATED"/>
    <property type="match status" value="1"/>
</dbReference>
<dbReference type="GO" id="GO:0016740">
    <property type="term" value="F:transferase activity"/>
    <property type="evidence" value="ECO:0007669"/>
    <property type="project" value="UniProtKB-KW"/>
</dbReference>
<dbReference type="EMBL" id="MZGV01000003">
    <property type="protein sequence ID" value="OPJ64577.1"/>
    <property type="molecule type" value="Genomic_DNA"/>
</dbReference>
<accession>A0A1V4IYU6</accession>
<dbReference type="RefSeq" id="WP_079421903.1">
    <property type="nucleotide sequence ID" value="NZ_MZGV01000003.1"/>
</dbReference>
<dbReference type="CDD" id="cd05121">
    <property type="entry name" value="ABC1_ADCK3-like"/>
    <property type="match status" value="1"/>
</dbReference>
<dbReference type="Proteomes" id="UP000190080">
    <property type="component" value="Unassembled WGS sequence"/>
</dbReference>
<dbReference type="OrthoDB" id="9795390at2"/>
<evidence type="ECO:0000313" key="5">
    <source>
        <dbReference type="Proteomes" id="UP000190080"/>
    </source>
</evidence>
<comment type="caution">
    <text evidence="4">The sequence shown here is derived from an EMBL/GenBank/DDBJ whole genome shotgun (WGS) entry which is preliminary data.</text>
</comment>
<keyword evidence="2" id="KW-0812">Transmembrane</keyword>
<keyword evidence="4" id="KW-0808">Transferase</keyword>
<feature type="transmembrane region" description="Helical" evidence="2">
    <location>
        <begin position="503"/>
        <end position="526"/>
    </location>
</feature>
<dbReference type="AlphaFoldDB" id="A0A1V4IYU6"/>
<dbReference type="STRING" id="1450648.CLORY_04440"/>
<keyword evidence="2" id="KW-0472">Membrane</keyword>
<feature type="transmembrane region" description="Helical" evidence="2">
    <location>
        <begin position="478"/>
        <end position="497"/>
    </location>
</feature>
<evidence type="ECO:0000259" key="3">
    <source>
        <dbReference type="Pfam" id="PF03109"/>
    </source>
</evidence>
<dbReference type="SUPFAM" id="SSF56112">
    <property type="entry name" value="Protein kinase-like (PK-like)"/>
    <property type="match status" value="1"/>
</dbReference>
<feature type="domain" description="ABC1 atypical kinase-like" evidence="3">
    <location>
        <begin position="76"/>
        <end position="317"/>
    </location>
</feature>
<dbReference type="PANTHER" id="PTHR10566:SF113">
    <property type="entry name" value="PROTEIN ACTIVITY OF BC1 COMPLEX KINASE 7, CHLOROPLASTIC"/>
    <property type="match status" value="1"/>
</dbReference>
<gene>
    <name evidence="4" type="primary">ubiB</name>
    <name evidence="4" type="ORF">CLORY_04440</name>
</gene>
<organism evidence="4 5">
    <name type="scientific">Clostridium oryzae</name>
    <dbReference type="NCBI Taxonomy" id="1450648"/>
    <lineage>
        <taxon>Bacteria</taxon>
        <taxon>Bacillati</taxon>
        <taxon>Bacillota</taxon>
        <taxon>Clostridia</taxon>
        <taxon>Eubacteriales</taxon>
        <taxon>Clostridiaceae</taxon>
        <taxon>Clostridium</taxon>
    </lineage>
</organism>
<sequence>MHYKNSSQRFREIVKVMGKYGFGVLINKKSNFKSSSAQNLRKAFEELGPTFIKIGQILSTRPDILPNEYIKELALLQDNVAPEAFNSINDTFTKNFNAPITKLFLEFDEKPFASASIAQVHKAVLKDCRKVIVKIQRPYIYEKMKMDISILYKIIKLTRAKFSDFLIDPKDALDEILSSTELELNFENEKNNILKFHKLNFSEADVYVPYVVGSLCSDKIITMEFITGCKITDKNSLEKSNIDLNKLGEALTNSFLKQVFIDGFFHADPHPGNILIKDNKICFIDFGIMGSLSDSMKLALNEMIKATVYEDKNKLISVLMSIGVKTGYVDRNQLYEDVDYLFASYLSTSFKNIRVSLVFQDIIDVSKRNNIKIPRELVLLAKSAVIFEGVISEISPDINIISVAKPFVLENLKKDSFKNLSFENTFFSLLGLAKNSSHIPSKLLEVLDSLAKGRIKLQLDHKNLNDVIAPLNKMVNRLAVSLIITSIIIGSSFLLQYETKSSILGIPLLAMLGYCLGGVLTIWLLISIFRSGKL</sequence>